<organism evidence="2 3">
    <name type="scientific">Stylonychia lemnae</name>
    <name type="common">Ciliate</name>
    <dbReference type="NCBI Taxonomy" id="5949"/>
    <lineage>
        <taxon>Eukaryota</taxon>
        <taxon>Sar</taxon>
        <taxon>Alveolata</taxon>
        <taxon>Ciliophora</taxon>
        <taxon>Intramacronucleata</taxon>
        <taxon>Spirotrichea</taxon>
        <taxon>Stichotrichia</taxon>
        <taxon>Sporadotrichida</taxon>
        <taxon>Oxytrichidae</taxon>
        <taxon>Stylonychinae</taxon>
        <taxon>Stylonychia</taxon>
    </lineage>
</organism>
<feature type="coiled-coil region" evidence="1">
    <location>
        <begin position="149"/>
        <end position="196"/>
    </location>
</feature>
<accession>A0A078AIR0</accession>
<evidence type="ECO:0000313" key="2">
    <source>
        <dbReference type="EMBL" id="CDW82160.1"/>
    </source>
</evidence>
<name>A0A078AIR0_STYLE</name>
<keyword evidence="3" id="KW-1185">Reference proteome</keyword>
<keyword evidence="1" id="KW-0175">Coiled coil</keyword>
<sequence>MSKTQAQSARKKKEITQIVYEQEDQHSVDVFKKYLFLQQSKDQSKAGQSIKNFIEMSEYYMENFKHTRDSEFSNYDDMDLTNLKELRKAEIEAIRGGKSRGLDVYHINRKQKQGSLKLEKYDRVDDIQSDQILDEDQLIAHMQKKQDEKSRLAEGIRDKQSKLMELNEQIRKYDINQVKTDELDQLNGLMAELNLQWGNLQTSLEEKMRFASKMHKKHHEEVQDYEDFSENLDKDKFNKKVKRITFELQTEQKDFTKTADEMVKDKDKLKIYLDRAKKDLDEEKQKGQGLSKVLMEQDGNMDQTNSRLRDQIGKMKNEMDRIHNYSIDIAKDPAKAIQRISDPILDLLNAKIEGYGEDLKSNLAEKKKATQDLIDAKNFLFEEKVKQINLKRKKEEINEQFIVLREDIEAVQQQMLENIKRKSELADKIKDQTDRFQEEAKELRDDLSQQKQKLVQIYKHKEIVEDQASFLLNDRGRVGSSQKYFDSVTQFIQMAKDLKIKFDDLQDRILKFDDELTIDPIYTKGQGKKAKLLPISEFYRIGKFEERDKKDTMMKDLEKKQEYILELLVQKESLEEQLAPFGNIHYIYKTFKEVQEDIKQNVKKYRREKNQIFKYLNQLVLDFEENRETIGIQEGKMKMFTAKYKAAKILEDEMNKLRNQKLKVQSAGENLSQISSISKSEEEVLAFERELIIGMRQDQKKKDTEIQSLQQLLQSRDQELHKYQKLMDEKGSMEIQEEILIEQKAKNILENNGFRGDFIRISQNAYKLGLNTFVFLKLIQPQINVVNNVHIERQLVARVSIKGIDKLKKCKEIRLEGNEVFYDFDQFTKQVLLLPHRQQFRSNLVLALTRKNDEFTLMKSSSRHEDKNYGIPAVKAGFSGRNKPAQKQIHWQLINDYAECDQAEEKQKKRETEVGEGVNMNLKIYVENLGHERIPMFGYPPVSYEEQQNPQKIQKLLLGKIKNKQDDSLEVKGYASDQLQYKDTKDFLDDNELPFKTALLQKRRQDRVMNHVFKCFTFGKKCRRQLDDDVAIVSRVDILKRRFQRLDLVRDYYSVKKRNNQRKFKYPLNELANQLDVEPSTIYDELQYAQESDFGEEINYSKKKKNKLEKQIDGLIHQSHKRKMSQSSNFTLDDLNSQLDDSVYSSPRLIAQKEWMAFDKVLPFDFITQRKAKRFYKEDFCDIAYLLENKSKAIQMLHLRDSHQNDPLKDPKGHEIEDDLNELPETNAQYKDKYRIIPRRKQKKIKNKKLVIKGELSSSSDDEKFINYRYGEKVQNIQIRDQNNDLKGIFFQRAGAKSIKTKKELMSKIAEFKNTISEQQRDVLQNRQFVIVEKKSLNQTKPGFHGKRMDLVMKEEEEKLQKQRIEHEKLDRQSKLIQHAKRQIMREKTLYSSRNASSNLFQTEGNQYNSTANDQQSQNIYLTQVSRTSVRPAQMFSGLSSSTSSVTNLANPISNNQSGNGYGYNSKNNFISPYDNSVTQRIQTAPSNPNFQRSQRMHKNNHGLHQNQTFSSYQDNFDQMNETKSEISNSEFNSKSFNIVLDQNHQQHFSRQNNIGANRLYEQNLNSNQNTSQILYNSFTGQAVKTALQDSPYQIISKNLTQFYSNTGRYNSANEKTRIKGYLAEKLRRKSVLNCELFKNRNINYKVKVSNMIDRINRVIGTNMTKTKD</sequence>
<protein>
    <submittedName>
        <fullName evidence="2">Uncharacterized protein</fullName>
    </submittedName>
</protein>
<dbReference type="OrthoDB" id="10583724at2759"/>
<gene>
    <name evidence="2" type="primary">Contig15329.g16335</name>
    <name evidence="2" type="ORF">STYLEM_11189</name>
</gene>
<proteinExistence type="predicted"/>
<dbReference type="Proteomes" id="UP000039865">
    <property type="component" value="Unassembled WGS sequence"/>
</dbReference>
<feature type="coiled-coil region" evidence="1">
    <location>
        <begin position="394"/>
        <end position="457"/>
    </location>
</feature>
<evidence type="ECO:0000313" key="3">
    <source>
        <dbReference type="Proteomes" id="UP000039865"/>
    </source>
</evidence>
<feature type="coiled-coil region" evidence="1">
    <location>
        <begin position="557"/>
        <end position="608"/>
    </location>
</feature>
<dbReference type="EMBL" id="CCKQ01010634">
    <property type="protein sequence ID" value="CDW82160.1"/>
    <property type="molecule type" value="Genomic_DNA"/>
</dbReference>
<evidence type="ECO:0000256" key="1">
    <source>
        <dbReference type="SAM" id="Coils"/>
    </source>
</evidence>
<dbReference type="InParanoid" id="A0A078AIR0"/>
<reference evidence="2 3" key="1">
    <citation type="submission" date="2014-06" db="EMBL/GenBank/DDBJ databases">
        <authorList>
            <person name="Swart Estienne"/>
        </authorList>
    </citation>
    <scope>NUCLEOTIDE SEQUENCE [LARGE SCALE GENOMIC DNA]</scope>
    <source>
        <strain evidence="2 3">130c</strain>
    </source>
</reference>